<proteinExistence type="predicted"/>
<dbReference type="Pfam" id="PF22486">
    <property type="entry name" value="MATH_2"/>
    <property type="match status" value="1"/>
</dbReference>
<feature type="region of interest" description="Disordered" evidence="4">
    <location>
        <begin position="549"/>
        <end position="584"/>
    </location>
</feature>
<sequence length="1346" mass="149819">MQPNTSLHTATPKQEETPDTPLNLHDDDGTDHAEEDLPNSNITWMPQSIQSTCEFVYKIENYSKKRESGCKKAEYSQTTIDSHGNRWRLIIYVNGNGRASNHHLSLFLQVADAEELPFGWRKSVSYVLTLEHPSESHMGYAKRNPDKTFKLCPKAIDWGWSQFITSDKIQQDGYIDDDSLTVRASVTVRNSSISIDPEDAELYLKCAVEEGNSDAVNACLKQGASVNCQFKDDLYTPLHTACSSSASDGSLDVLNLLLEKGADGNACNKWKETPLLIAANNGHKAAVEALLNSGADPSMCSEAGWSALTFAAHKGYDEIVTLLLKAKAPMNCRVIEDLSTPLHKACAGSKEGHLSAVKQLLEVGADVHALNKWRETPLLTAANHGQASAVEALLDAGADPCKCTDTGWSPLSIAAYKGHDEVVELLLDHGAPTEEEDPTLSALLQAATKGLPNTVELLLRHGADHTVTTKKGDTALSILVEQDLIDAAVEMVTEYKASIPRCSRDRKKVQRARLLINLQIKKQKERGDYWDEDDSDQDDAEEEANLALHAQEENSTAISTTSSASNKKKKKKKRGKKKGIRAAEEKANAAADALLLELEEENAKAQQEEAAANSKRNKKKKKKERERQQKQEQERIRKEKEEEEAQKRAELKRQKDAEERKLREEKMKQQKEKELKEAADRQKKAAQKQKEKEAKEKLRLAEEKRQQEQRVKERKQKEKIEKERLAKEQERLEALKKEAEKKRQEQRKKEEAEALIAESQNEASSTATRGWERAETPDAPNHVENAIDSSKSTVEDDLENMANGMVGFLDFDETKSALPEINGNASNVDSNFATAQHAQFPPVQSVSAAILRHEKIVELLQTSTSIPHSSHPLSCVSTKALKTIIYKWITRASYESTEFMDPLIPSWNDRDFLIAFMQRQLISESRKSSNGMMNNVESLKEAGQFLADLCLSQAQDVHKLLESNNVEISDSAENISAREIILQNGNRGVAVECNGHSVILSEETFLSMRHRYVGRPDSFLTAMFGILKRYETFGIIIEGIEAEHHLPRATLETLTGKLKANIDLWTDSLSVYSGNTFCGIFNDVDRLFGGLPSYLGRESVLDNAIRTQGGSVVVHASHDSTTASLFAKKILDVLESSENAALTFTMFLPTHAFRDLQSSPTFENLKLIEPRLLQSHQHFISRAEILRAGTHSFSIDGRTPCSSDSIMLILQNRIGREQIQVTDEIIYAIMNSFSAPHENVFGNGNVGGLMNDSSIPVQSLTPFNEVSDINLSTRGSNTVSSRHRFFDLVEDEEDNVDDYFGNADAMVEGMLSSLDISLFQDGNSSSNVDIEAISLMGFNQPNKNDK</sequence>
<keyword evidence="7" id="KW-1185">Reference proteome</keyword>
<keyword evidence="2 3" id="KW-0040">ANK repeat</keyword>
<dbReference type="InterPro" id="IPR008974">
    <property type="entry name" value="TRAF-like"/>
</dbReference>
<comment type="caution">
    <text evidence="6">The sequence shown here is derived from an EMBL/GenBank/DDBJ whole genome shotgun (WGS) entry which is preliminary data.</text>
</comment>
<evidence type="ECO:0000259" key="5">
    <source>
        <dbReference type="PROSITE" id="PS50144"/>
    </source>
</evidence>
<name>A0AAD3DCB4_9STRA</name>
<evidence type="ECO:0000256" key="1">
    <source>
        <dbReference type="ARBA" id="ARBA00022737"/>
    </source>
</evidence>
<evidence type="ECO:0000256" key="4">
    <source>
        <dbReference type="SAM" id="MobiDB-lite"/>
    </source>
</evidence>
<feature type="repeat" description="ANK" evidence="3">
    <location>
        <begin position="270"/>
        <end position="302"/>
    </location>
</feature>
<feature type="repeat" description="ANK" evidence="3">
    <location>
        <begin position="373"/>
        <end position="399"/>
    </location>
</feature>
<evidence type="ECO:0000313" key="7">
    <source>
        <dbReference type="Proteomes" id="UP001054902"/>
    </source>
</evidence>
<protein>
    <recommendedName>
        <fullName evidence="5">MATH domain-containing protein</fullName>
    </recommendedName>
</protein>
<dbReference type="SMART" id="SM00248">
    <property type="entry name" value="ANK"/>
    <property type="match status" value="9"/>
</dbReference>
<evidence type="ECO:0000313" key="6">
    <source>
        <dbReference type="EMBL" id="GFH61783.1"/>
    </source>
</evidence>
<feature type="repeat" description="ANK" evidence="3">
    <location>
        <begin position="233"/>
        <end position="269"/>
    </location>
</feature>
<feature type="repeat" description="ANK" evidence="3">
    <location>
        <begin position="337"/>
        <end position="372"/>
    </location>
</feature>
<dbReference type="Gene3D" id="1.25.40.20">
    <property type="entry name" value="Ankyrin repeat-containing domain"/>
    <property type="match status" value="2"/>
</dbReference>
<dbReference type="PANTHER" id="PTHR24126">
    <property type="entry name" value="ANKYRIN REPEAT, PH AND SEC7 DOMAIN CONTAINING PROTEIN SECG-RELATED"/>
    <property type="match status" value="1"/>
</dbReference>
<dbReference type="PROSITE" id="PS50297">
    <property type="entry name" value="ANK_REP_REGION"/>
    <property type="match status" value="5"/>
</dbReference>
<dbReference type="InterPro" id="IPR002110">
    <property type="entry name" value="Ankyrin_rpt"/>
</dbReference>
<evidence type="ECO:0000256" key="2">
    <source>
        <dbReference type="ARBA" id="ARBA00023043"/>
    </source>
</evidence>
<dbReference type="SMART" id="SM00061">
    <property type="entry name" value="MATH"/>
    <property type="match status" value="1"/>
</dbReference>
<dbReference type="SUPFAM" id="SSF48403">
    <property type="entry name" value="Ankyrin repeat"/>
    <property type="match status" value="1"/>
</dbReference>
<dbReference type="InterPro" id="IPR022035">
    <property type="entry name" value="PCIF1_WW"/>
</dbReference>
<feature type="region of interest" description="Disordered" evidence="4">
    <location>
        <begin position="1"/>
        <end position="40"/>
    </location>
</feature>
<feature type="compositionally biased region" description="Polar residues" evidence="4">
    <location>
        <begin position="1"/>
        <end position="12"/>
    </location>
</feature>
<dbReference type="PROSITE" id="PS50088">
    <property type="entry name" value="ANK_REPEAT"/>
    <property type="match status" value="5"/>
</dbReference>
<dbReference type="Pfam" id="PF12796">
    <property type="entry name" value="Ank_2"/>
    <property type="match status" value="2"/>
</dbReference>
<dbReference type="PROSITE" id="PS50144">
    <property type="entry name" value="MATH"/>
    <property type="match status" value="1"/>
</dbReference>
<feature type="compositionally biased region" description="Basic residues" evidence="4">
    <location>
        <begin position="615"/>
        <end position="624"/>
    </location>
</feature>
<dbReference type="SUPFAM" id="SSF49599">
    <property type="entry name" value="TRAF domain-like"/>
    <property type="match status" value="1"/>
</dbReference>
<dbReference type="InterPro" id="IPR002083">
    <property type="entry name" value="MATH/TRAF_dom"/>
</dbReference>
<feature type="compositionally biased region" description="Basic and acidic residues" evidence="4">
    <location>
        <begin position="625"/>
        <end position="725"/>
    </location>
</feature>
<dbReference type="Proteomes" id="UP001054902">
    <property type="component" value="Unassembled WGS sequence"/>
</dbReference>
<feature type="compositionally biased region" description="Basic and acidic residues" evidence="4">
    <location>
        <begin position="737"/>
        <end position="752"/>
    </location>
</feature>
<feature type="repeat" description="ANK" evidence="3">
    <location>
        <begin position="406"/>
        <end position="438"/>
    </location>
</feature>
<feature type="region of interest" description="Disordered" evidence="4">
    <location>
        <begin position="602"/>
        <end position="725"/>
    </location>
</feature>
<accession>A0AAD3DCB4</accession>
<feature type="domain" description="MATH" evidence="5">
    <location>
        <begin position="52"/>
        <end position="186"/>
    </location>
</feature>
<gene>
    <name evidence="6" type="ORF">CTEN210_18259</name>
</gene>
<dbReference type="Pfam" id="PF12237">
    <property type="entry name" value="PCIF1_WW"/>
    <property type="match status" value="1"/>
</dbReference>
<dbReference type="Gene3D" id="2.60.210.10">
    <property type="entry name" value="Apoptosis, Tumor Necrosis Factor Receptor Associated Protein 2, Chain A"/>
    <property type="match status" value="1"/>
</dbReference>
<feature type="compositionally biased region" description="Polar residues" evidence="4">
    <location>
        <begin position="758"/>
        <end position="768"/>
    </location>
</feature>
<dbReference type="PANTHER" id="PTHR24126:SF14">
    <property type="entry name" value="ANK_REP_REGION DOMAIN-CONTAINING PROTEIN"/>
    <property type="match status" value="1"/>
</dbReference>
<keyword evidence="1" id="KW-0677">Repeat</keyword>
<reference evidence="6 7" key="1">
    <citation type="journal article" date="2021" name="Sci. Rep.">
        <title>The genome of the diatom Chaetoceros tenuissimus carries an ancient integrated fragment of an extant virus.</title>
        <authorList>
            <person name="Hongo Y."/>
            <person name="Kimura K."/>
            <person name="Takaki Y."/>
            <person name="Yoshida Y."/>
            <person name="Baba S."/>
            <person name="Kobayashi G."/>
            <person name="Nagasaki K."/>
            <person name="Hano T."/>
            <person name="Tomaru Y."/>
        </authorList>
    </citation>
    <scope>NUCLEOTIDE SEQUENCE [LARGE SCALE GENOMIC DNA]</scope>
    <source>
        <strain evidence="6 7">NIES-3715</strain>
    </source>
</reference>
<feature type="compositionally biased region" description="Low complexity" evidence="4">
    <location>
        <begin position="554"/>
        <end position="565"/>
    </location>
</feature>
<evidence type="ECO:0000256" key="3">
    <source>
        <dbReference type="PROSITE-ProRule" id="PRU00023"/>
    </source>
</evidence>
<feature type="compositionally biased region" description="Basic residues" evidence="4">
    <location>
        <begin position="566"/>
        <end position="580"/>
    </location>
</feature>
<dbReference type="EMBL" id="BLLK01000075">
    <property type="protein sequence ID" value="GFH61783.1"/>
    <property type="molecule type" value="Genomic_DNA"/>
</dbReference>
<dbReference type="InterPro" id="IPR036770">
    <property type="entry name" value="Ankyrin_rpt-contain_sf"/>
</dbReference>
<organism evidence="6 7">
    <name type="scientific">Chaetoceros tenuissimus</name>
    <dbReference type="NCBI Taxonomy" id="426638"/>
    <lineage>
        <taxon>Eukaryota</taxon>
        <taxon>Sar</taxon>
        <taxon>Stramenopiles</taxon>
        <taxon>Ochrophyta</taxon>
        <taxon>Bacillariophyta</taxon>
        <taxon>Coscinodiscophyceae</taxon>
        <taxon>Chaetocerotophycidae</taxon>
        <taxon>Chaetocerotales</taxon>
        <taxon>Chaetocerotaceae</taxon>
        <taxon>Chaetoceros</taxon>
    </lineage>
</organism>
<dbReference type="CDD" id="cd00121">
    <property type="entry name" value="MATH"/>
    <property type="match status" value="1"/>
</dbReference>
<feature type="region of interest" description="Disordered" evidence="4">
    <location>
        <begin position="737"/>
        <end position="793"/>
    </location>
</feature>